<evidence type="ECO:0000256" key="1">
    <source>
        <dbReference type="ARBA" id="ARBA00004170"/>
    </source>
</evidence>
<evidence type="ECO:0000259" key="6">
    <source>
        <dbReference type="PROSITE" id="PS51746"/>
    </source>
</evidence>
<name>A0A7S0C1E1_9STRA</name>
<dbReference type="GO" id="GO:0004722">
    <property type="term" value="F:protein serine/threonine phosphatase activity"/>
    <property type="evidence" value="ECO:0007669"/>
    <property type="project" value="InterPro"/>
</dbReference>
<comment type="subcellular location">
    <subcellularLocation>
        <location evidence="1">Membrane</location>
        <topology evidence="1">Peripheral membrane protein</topology>
    </subcellularLocation>
</comment>
<dbReference type="InterPro" id="IPR036457">
    <property type="entry name" value="PPM-type-like_dom_sf"/>
</dbReference>
<dbReference type="GO" id="GO:0046872">
    <property type="term" value="F:metal ion binding"/>
    <property type="evidence" value="ECO:0007669"/>
    <property type="project" value="UniProtKB-KW"/>
</dbReference>
<dbReference type="PANTHER" id="PTHR47992">
    <property type="entry name" value="PROTEIN PHOSPHATASE"/>
    <property type="match status" value="1"/>
</dbReference>
<dbReference type="InterPro" id="IPR000222">
    <property type="entry name" value="PP2C_BS"/>
</dbReference>
<dbReference type="InterPro" id="IPR015655">
    <property type="entry name" value="PP2C"/>
</dbReference>
<evidence type="ECO:0000313" key="7">
    <source>
        <dbReference type="EMBL" id="CAD8409324.1"/>
    </source>
</evidence>
<gene>
    <name evidence="7" type="ORF">PINE0816_LOCUS5447</name>
</gene>
<dbReference type="Gene3D" id="3.60.40.10">
    <property type="entry name" value="PPM-type phosphatase domain"/>
    <property type="match status" value="1"/>
</dbReference>
<dbReference type="CDD" id="cd00143">
    <property type="entry name" value="PP2Cc"/>
    <property type="match status" value="1"/>
</dbReference>
<evidence type="ECO:0000256" key="5">
    <source>
        <dbReference type="RuleBase" id="RU003465"/>
    </source>
</evidence>
<dbReference type="AlphaFoldDB" id="A0A7S0C1E1"/>
<dbReference type="Pfam" id="PF00481">
    <property type="entry name" value="PP2C"/>
    <property type="match status" value="1"/>
</dbReference>
<dbReference type="InterPro" id="IPR001932">
    <property type="entry name" value="PPM-type_phosphatase-like_dom"/>
</dbReference>
<dbReference type="SMART" id="SM00332">
    <property type="entry name" value="PP2Cc"/>
    <property type="match status" value="1"/>
</dbReference>
<keyword evidence="3 5" id="KW-0378">Hydrolase</keyword>
<sequence>MIKGGDLVTSLSSNDVVRSNDINHVSSYKTQGMRPYQEDEMLIQGPNSHDANSSYFLGVFDGHGGHAVSRYLKQNLFAAYLLCRRRSRESSALLLKKVDGNSKNMQGSEELGNYFTPSIDEPGASVENLQNGNNFFDDDGLVRISINALQMAFEKVDQEVQRVSHWSFQGSTAVVVLLLKLQNQRIIVSANVGDSRAVVCQRYCPSKLNEGCNTVITAVDLTVDHKPNVLSERIRIEKLGGCITKPTSSGGVHRINGNLAVSRAIGDRSEKPWVSSQVDIKIHATSISTDVIDEFIIMASDGLWDVMSSAEAVSLCREYVERRHYKIGQYVDRKDMHDQLYWKDIYDEVPKYLTSEAIRRGSSDNISVIITWLRRDVGIDNGEDL</sequence>
<accession>A0A7S0C1E1</accession>
<proteinExistence type="inferred from homology"/>
<dbReference type="GO" id="GO:0016020">
    <property type="term" value="C:membrane"/>
    <property type="evidence" value="ECO:0007669"/>
    <property type="project" value="UniProtKB-SubCell"/>
</dbReference>
<dbReference type="PROSITE" id="PS51746">
    <property type="entry name" value="PPM_2"/>
    <property type="match status" value="1"/>
</dbReference>
<evidence type="ECO:0000256" key="3">
    <source>
        <dbReference type="ARBA" id="ARBA00022801"/>
    </source>
</evidence>
<dbReference type="EMBL" id="HBEL01011481">
    <property type="protein sequence ID" value="CAD8409324.1"/>
    <property type="molecule type" value="Transcribed_RNA"/>
</dbReference>
<organism evidence="7">
    <name type="scientific">Proboscia inermis</name>
    <dbReference type="NCBI Taxonomy" id="420281"/>
    <lineage>
        <taxon>Eukaryota</taxon>
        <taxon>Sar</taxon>
        <taxon>Stramenopiles</taxon>
        <taxon>Ochrophyta</taxon>
        <taxon>Bacillariophyta</taxon>
        <taxon>Coscinodiscophyceae</taxon>
        <taxon>Rhizosoleniophycidae</taxon>
        <taxon>Rhizosoleniales</taxon>
        <taxon>Rhizosoleniaceae</taxon>
        <taxon>Proboscia</taxon>
    </lineage>
</organism>
<comment type="similarity">
    <text evidence="5">Belongs to the PP2C family.</text>
</comment>
<protein>
    <recommendedName>
        <fullName evidence="6">PPM-type phosphatase domain-containing protein</fullName>
    </recommendedName>
</protein>
<keyword evidence="2" id="KW-0479">Metal-binding</keyword>
<keyword evidence="4 5" id="KW-0904">Protein phosphatase</keyword>
<dbReference type="PROSITE" id="PS01032">
    <property type="entry name" value="PPM_1"/>
    <property type="match status" value="1"/>
</dbReference>
<feature type="domain" description="PPM-type phosphatase" evidence="6">
    <location>
        <begin position="24"/>
        <end position="373"/>
    </location>
</feature>
<evidence type="ECO:0000256" key="2">
    <source>
        <dbReference type="ARBA" id="ARBA00022723"/>
    </source>
</evidence>
<evidence type="ECO:0000256" key="4">
    <source>
        <dbReference type="ARBA" id="ARBA00022912"/>
    </source>
</evidence>
<dbReference type="SUPFAM" id="SSF81606">
    <property type="entry name" value="PP2C-like"/>
    <property type="match status" value="1"/>
</dbReference>
<reference evidence="7" key="1">
    <citation type="submission" date="2021-01" db="EMBL/GenBank/DDBJ databases">
        <authorList>
            <person name="Corre E."/>
            <person name="Pelletier E."/>
            <person name="Niang G."/>
            <person name="Scheremetjew M."/>
            <person name="Finn R."/>
            <person name="Kale V."/>
            <person name="Holt S."/>
            <person name="Cochrane G."/>
            <person name="Meng A."/>
            <person name="Brown T."/>
            <person name="Cohen L."/>
        </authorList>
    </citation>
    <scope>NUCLEOTIDE SEQUENCE</scope>
    <source>
        <strain evidence="7">CCAP1064/1</strain>
    </source>
</reference>